<dbReference type="Pfam" id="PF02518">
    <property type="entry name" value="HATPase_c"/>
    <property type="match status" value="1"/>
</dbReference>
<keyword evidence="10" id="KW-1133">Transmembrane helix</keyword>
<evidence type="ECO:0000256" key="9">
    <source>
        <dbReference type="SAM" id="MobiDB-lite"/>
    </source>
</evidence>
<evidence type="ECO:0000256" key="1">
    <source>
        <dbReference type="ARBA" id="ARBA00000085"/>
    </source>
</evidence>
<evidence type="ECO:0000256" key="2">
    <source>
        <dbReference type="ARBA" id="ARBA00012438"/>
    </source>
</evidence>
<dbReference type="GO" id="GO:0005524">
    <property type="term" value="F:ATP binding"/>
    <property type="evidence" value="ECO:0007669"/>
    <property type="project" value="UniProtKB-KW"/>
</dbReference>
<dbReference type="KEGG" id="xce:Xcel_0095"/>
<evidence type="ECO:0000256" key="6">
    <source>
        <dbReference type="ARBA" id="ARBA00022777"/>
    </source>
</evidence>
<comment type="catalytic activity">
    <reaction evidence="1">
        <text>ATP + protein L-histidine = ADP + protein N-phospho-L-histidine.</text>
        <dbReference type="EC" id="2.7.13.3"/>
    </reaction>
</comment>
<dbReference type="STRING" id="446471.Xcel_0095"/>
<dbReference type="Proteomes" id="UP000002255">
    <property type="component" value="Chromosome"/>
</dbReference>
<evidence type="ECO:0000256" key="5">
    <source>
        <dbReference type="ARBA" id="ARBA00022741"/>
    </source>
</evidence>
<organism evidence="12 13">
    <name type="scientific">Xylanimonas cellulosilytica (strain DSM 15894 / JCM 12276 / CECT 5975 / KCTC 9989 / LMG 20990 / NBRC 107835 / XIL07)</name>
    <dbReference type="NCBI Taxonomy" id="446471"/>
    <lineage>
        <taxon>Bacteria</taxon>
        <taxon>Bacillati</taxon>
        <taxon>Actinomycetota</taxon>
        <taxon>Actinomycetes</taxon>
        <taxon>Micrococcales</taxon>
        <taxon>Promicromonosporaceae</taxon>
        <taxon>Xylanimonas</taxon>
    </lineage>
</organism>
<keyword evidence="10" id="KW-0812">Transmembrane</keyword>
<dbReference type="CDD" id="cd16917">
    <property type="entry name" value="HATPase_UhpB-NarQ-NarX-like"/>
    <property type="match status" value="1"/>
</dbReference>
<dbReference type="EMBL" id="CP001821">
    <property type="protein sequence ID" value="ACZ29136.1"/>
    <property type="molecule type" value="Genomic_DNA"/>
</dbReference>
<evidence type="ECO:0000313" key="12">
    <source>
        <dbReference type="EMBL" id="ACZ29136.1"/>
    </source>
</evidence>
<feature type="transmembrane region" description="Helical" evidence="10">
    <location>
        <begin position="28"/>
        <end position="48"/>
    </location>
</feature>
<dbReference type="InterPro" id="IPR011712">
    <property type="entry name" value="Sig_transdc_His_kin_sub3_dim/P"/>
</dbReference>
<feature type="transmembrane region" description="Helical" evidence="10">
    <location>
        <begin position="123"/>
        <end position="144"/>
    </location>
</feature>
<keyword evidence="8" id="KW-0902">Two-component regulatory system</keyword>
<dbReference type="GO" id="GO:0000155">
    <property type="term" value="F:phosphorelay sensor kinase activity"/>
    <property type="evidence" value="ECO:0007669"/>
    <property type="project" value="InterPro"/>
</dbReference>
<keyword evidence="6 12" id="KW-0418">Kinase</keyword>
<dbReference type="PANTHER" id="PTHR24421">
    <property type="entry name" value="NITRATE/NITRITE SENSOR PROTEIN NARX-RELATED"/>
    <property type="match status" value="1"/>
</dbReference>
<dbReference type="Gene3D" id="1.20.5.1930">
    <property type="match status" value="1"/>
</dbReference>
<feature type="transmembrane region" description="Helical" evidence="10">
    <location>
        <begin position="98"/>
        <end position="117"/>
    </location>
</feature>
<dbReference type="InterPro" id="IPR003594">
    <property type="entry name" value="HATPase_dom"/>
</dbReference>
<feature type="region of interest" description="Disordered" evidence="9">
    <location>
        <begin position="225"/>
        <end position="244"/>
    </location>
</feature>
<protein>
    <recommendedName>
        <fullName evidence="2">histidine kinase</fullName>
        <ecNumber evidence="2">2.7.13.3</ecNumber>
    </recommendedName>
</protein>
<feature type="domain" description="Histidine kinase/HSP90-like ATPase" evidence="11">
    <location>
        <begin position="275"/>
        <end position="366"/>
    </location>
</feature>
<gene>
    <name evidence="12" type="ordered locus">Xcel_0095</name>
</gene>
<dbReference type="EC" id="2.7.13.3" evidence="2"/>
<evidence type="ECO:0000259" key="11">
    <source>
        <dbReference type="SMART" id="SM00387"/>
    </source>
</evidence>
<proteinExistence type="predicted"/>
<name>D1BTX2_XYLCX</name>
<dbReference type="SUPFAM" id="SSF55874">
    <property type="entry name" value="ATPase domain of HSP90 chaperone/DNA topoisomerase II/histidine kinase"/>
    <property type="match status" value="1"/>
</dbReference>
<dbReference type="InterPro" id="IPR036890">
    <property type="entry name" value="HATPase_C_sf"/>
</dbReference>
<evidence type="ECO:0000313" key="13">
    <source>
        <dbReference type="Proteomes" id="UP000002255"/>
    </source>
</evidence>
<sequence>MVRRLVDLLAVVVVVGVFWLPATLEARSAARLTAGLVLAAAVACAMLVRRRVPTTAVLVAGTATVVATALGTCQDFMVATAWCLYPLALRSAARTRRLIRVLVVALLATAAIAGIPPGQGSQVVQSTILSVAALCVAWLLGGMVGRQIELARQAESARVRLEVARDVHDVVGHALGLVSAEAGVVRSLPDADERELRESLADIEVHARRALEEMQSLVRGLRGLPGLPGPHGGSTGPLRPAGPPAERLTELVDATRATGVAIDARIDLDAPVGEEVAAFVVRVLQESLANVVRHAPGAACTVVVEPDGDDVVVRVRDDGTGSGGRPGAGVGLRGMRERARLVGGAVAWGRAPDGGFEVTARAPRAAPWQGLSTFG</sequence>
<accession>D1BTX2</accession>
<dbReference type="eggNOG" id="COG4585">
    <property type="taxonomic scope" value="Bacteria"/>
</dbReference>
<feature type="transmembrane region" description="Helical" evidence="10">
    <location>
        <begin position="5"/>
        <end position="22"/>
    </location>
</feature>
<evidence type="ECO:0000256" key="4">
    <source>
        <dbReference type="ARBA" id="ARBA00022679"/>
    </source>
</evidence>
<dbReference type="AlphaFoldDB" id="D1BTX2"/>
<evidence type="ECO:0000256" key="3">
    <source>
        <dbReference type="ARBA" id="ARBA00022553"/>
    </source>
</evidence>
<evidence type="ECO:0000256" key="10">
    <source>
        <dbReference type="SAM" id="Phobius"/>
    </source>
</evidence>
<reference evidence="13" key="1">
    <citation type="submission" date="2009-11" db="EMBL/GenBank/DDBJ databases">
        <title>The complete chromosome of Xylanimonas cellulosilytica DSM 15894.</title>
        <authorList>
            <consortium name="US DOE Joint Genome Institute (JGI-PGF)"/>
            <person name="Lucas S."/>
            <person name="Copeland A."/>
            <person name="Lapidus A."/>
            <person name="Glavina del Rio T."/>
            <person name="Dalin E."/>
            <person name="Tice H."/>
            <person name="Bruce D."/>
            <person name="Goodwin L."/>
            <person name="Pitluck S."/>
            <person name="Kyrpides N."/>
            <person name="Mavromatis K."/>
            <person name="Ivanova N."/>
            <person name="Mikhailova N."/>
            <person name="Foster B."/>
            <person name="Clum A."/>
            <person name="Brettin T."/>
            <person name="Detter J.C."/>
            <person name="Han C."/>
            <person name="Larimer F."/>
            <person name="Land M."/>
            <person name="Hauser L."/>
            <person name="Markowitz V."/>
            <person name="Cheng J.F."/>
            <person name="Hugenholtz P."/>
            <person name="Woyke T."/>
            <person name="Wu D."/>
            <person name="Gehrich-Schroeter G."/>
            <person name="Schneider S."/>
            <person name="Pukall S.R."/>
            <person name="Klenk H.P."/>
            <person name="Eisen J.A."/>
        </authorList>
    </citation>
    <scope>NUCLEOTIDE SEQUENCE [LARGE SCALE GENOMIC DNA]</scope>
    <source>
        <strain evidence="13">DSM 15894 / CECT 5975 / LMG 20990 / XIL07</strain>
    </source>
</reference>
<dbReference type="GO" id="GO:0046983">
    <property type="term" value="F:protein dimerization activity"/>
    <property type="evidence" value="ECO:0007669"/>
    <property type="project" value="InterPro"/>
</dbReference>
<keyword evidence="4" id="KW-0808">Transferase</keyword>
<dbReference type="Pfam" id="PF07730">
    <property type="entry name" value="HisKA_3"/>
    <property type="match status" value="1"/>
</dbReference>
<dbReference type="GO" id="GO:0016020">
    <property type="term" value="C:membrane"/>
    <property type="evidence" value="ECO:0007669"/>
    <property type="project" value="InterPro"/>
</dbReference>
<reference evidence="12 13" key="2">
    <citation type="journal article" date="2010" name="Stand. Genomic Sci.">
        <title>Complete genome sequence of Xylanimonas cellulosilytica type strain (XIL07).</title>
        <authorList>
            <person name="Foster B."/>
            <person name="Pukall R."/>
            <person name="Abt B."/>
            <person name="Nolan M."/>
            <person name="Glavina Del Rio T."/>
            <person name="Chen F."/>
            <person name="Lucas S."/>
            <person name="Tice H."/>
            <person name="Pitluck S."/>
            <person name="Cheng J.-F."/>
            <person name="Chertkov O."/>
            <person name="Brettin T."/>
            <person name="Han C."/>
            <person name="Detter J.C."/>
            <person name="Bruce D."/>
            <person name="Goodwin L."/>
            <person name="Ivanova N."/>
            <person name="Mavromatis K."/>
            <person name="Pati A."/>
            <person name="Mikhailova N."/>
            <person name="Chen A."/>
            <person name="Palaniappan K."/>
            <person name="Land M."/>
            <person name="Hauser L."/>
            <person name="Chang Y.-J."/>
            <person name="Jeffries C.D."/>
            <person name="Chain P."/>
            <person name="Rohde M."/>
            <person name="Goeker M."/>
            <person name="Bristow J."/>
            <person name="Eisen J.A."/>
            <person name="Markowitz V."/>
            <person name="Hugenholtz P."/>
            <person name="Kyrpides N.C."/>
            <person name="Klenk H.-P."/>
            <person name="Lapidus A."/>
        </authorList>
    </citation>
    <scope>NUCLEOTIDE SEQUENCE [LARGE SCALE GENOMIC DNA]</scope>
    <source>
        <strain evidence="13">DSM 15894 / CECT 5975 / LMG 20990 / XIL07</strain>
    </source>
</reference>
<dbReference type="SMART" id="SM00387">
    <property type="entry name" value="HATPase_c"/>
    <property type="match status" value="1"/>
</dbReference>
<keyword evidence="7" id="KW-0067">ATP-binding</keyword>
<keyword evidence="10" id="KW-0472">Membrane</keyword>
<keyword evidence="3" id="KW-0597">Phosphoprotein</keyword>
<dbReference type="PANTHER" id="PTHR24421:SF10">
    <property type="entry name" value="NITRATE_NITRITE SENSOR PROTEIN NARQ"/>
    <property type="match status" value="1"/>
</dbReference>
<evidence type="ECO:0000256" key="7">
    <source>
        <dbReference type="ARBA" id="ARBA00022840"/>
    </source>
</evidence>
<evidence type="ECO:0000256" key="8">
    <source>
        <dbReference type="ARBA" id="ARBA00023012"/>
    </source>
</evidence>
<keyword evidence="13" id="KW-1185">Reference proteome</keyword>
<dbReference type="HOGENOM" id="CLU_000445_20_1_11"/>
<dbReference type="InterPro" id="IPR050482">
    <property type="entry name" value="Sensor_HK_TwoCompSys"/>
</dbReference>
<keyword evidence="5" id="KW-0547">Nucleotide-binding</keyword>
<dbReference type="Gene3D" id="3.30.565.10">
    <property type="entry name" value="Histidine kinase-like ATPase, C-terminal domain"/>
    <property type="match status" value="1"/>
</dbReference>